<dbReference type="EMBL" id="CP020569">
    <property type="protein sequence ID" value="ARF55231.1"/>
    <property type="molecule type" value="Genomic_DNA"/>
</dbReference>
<proteinExistence type="predicted"/>
<name>A0A1V0TQM2_9ACTN</name>
<feature type="signal peptide" evidence="2">
    <location>
        <begin position="1"/>
        <end position="27"/>
    </location>
</feature>
<keyword evidence="2" id="KW-0732">Signal</keyword>
<feature type="region of interest" description="Disordered" evidence="1">
    <location>
        <begin position="79"/>
        <end position="98"/>
    </location>
</feature>
<organism evidence="3 4">
    <name type="scientific">Streptomyces gilvosporeus</name>
    <dbReference type="NCBI Taxonomy" id="553510"/>
    <lineage>
        <taxon>Bacteria</taxon>
        <taxon>Bacillati</taxon>
        <taxon>Actinomycetota</taxon>
        <taxon>Actinomycetes</taxon>
        <taxon>Kitasatosporales</taxon>
        <taxon>Streptomycetaceae</taxon>
        <taxon>Streptomyces</taxon>
    </lineage>
</organism>
<protein>
    <submittedName>
        <fullName evidence="3">Uncharacterized protein</fullName>
    </submittedName>
</protein>
<sequence length="98" mass="10117">MRRTVFALGTLATAAVFGLAAPGAAYAADGFLIVNGYPHFHPSGCYPAGDGSPTTVANRTHDAIAYVFTGPHCTGEVDSTVRPGRFTESDAGASVWID</sequence>
<keyword evidence="4" id="KW-1185">Reference proteome</keyword>
<dbReference type="AlphaFoldDB" id="A0A1V0TQM2"/>
<evidence type="ECO:0000313" key="3">
    <source>
        <dbReference type="EMBL" id="ARF55231.1"/>
    </source>
</evidence>
<dbReference type="Proteomes" id="UP000192726">
    <property type="component" value="Chromosome"/>
</dbReference>
<evidence type="ECO:0000313" key="4">
    <source>
        <dbReference type="Proteomes" id="UP000192726"/>
    </source>
</evidence>
<dbReference type="KEGG" id="sgv:B1H19_14435"/>
<feature type="chain" id="PRO_5012572698" evidence="2">
    <location>
        <begin position="28"/>
        <end position="98"/>
    </location>
</feature>
<reference evidence="3 4" key="1">
    <citation type="submission" date="2017-04" db="EMBL/GenBank/DDBJ databases">
        <title>Complete Genome Sequence of Streptomyces gilvosporeus F607, a Capable Producer of Natamycin.</title>
        <authorList>
            <person name="Zong G."/>
            <person name="Zhong C."/>
            <person name="Fu J."/>
            <person name="Qin R."/>
            <person name="Cao G."/>
        </authorList>
    </citation>
    <scope>NUCLEOTIDE SEQUENCE [LARGE SCALE GENOMIC DNA]</scope>
    <source>
        <strain evidence="3 4">F607</strain>
    </source>
</reference>
<evidence type="ECO:0000256" key="1">
    <source>
        <dbReference type="SAM" id="MobiDB-lite"/>
    </source>
</evidence>
<accession>A0A1V0TQM2</accession>
<evidence type="ECO:0000256" key="2">
    <source>
        <dbReference type="SAM" id="SignalP"/>
    </source>
</evidence>
<gene>
    <name evidence="3" type="ORF">B1H19_14435</name>
</gene>